<organism evidence="2 3">
    <name type="scientific">Thalassiosira oceanica</name>
    <name type="common">Marine diatom</name>
    <dbReference type="NCBI Taxonomy" id="159749"/>
    <lineage>
        <taxon>Eukaryota</taxon>
        <taxon>Sar</taxon>
        <taxon>Stramenopiles</taxon>
        <taxon>Ochrophyta</taxon>
        <taxon>Bacillariophyta</taxon>
        <taxon>Coscinodiscophyceae</taxon>
        <taxon>Thalassiosirophycidae</taxon>
        <taxon>Thalassiosirales</taxon>
        <taxon>Thalassiosiraceae</taxon>
        <taxon>Thalassiosira</taxon>
    </lineage>
</organism>
<feature type="region of interest" description="Disordered" evidence="1">
    <location>
        <begin position="89"/>
        <end position="119"/>
    </location>
</feature>
<comment type="caution">
    <text evidence="2">The sequence shown here is derived from an EMBL/GenBank/DDBJ whole genome shotgun (WGS) entry which is preliminary data.</text>
</comment>
<dbReference type="AlphaFoldDB" id="K0SRN1"/>
<evidence type="ECO:0000256" key="1">
    <source>
        <dbReference type="SAM" id="MobiDB-lite"/>
    </source>
</evidence>
<protein>
    <submittedName>
        <fullName evidence="2">Uncharacterized protein</fullName>
    </submittedName>
</protein>
<dbReference type="OrthoDB" id="10626921at2759"/>
<dbReference type="eggNOG" id="ENOG502STT2">
    <property type="taxonomic scope" value="Eukaryota"/>
</dbReference>
<feature type="compositionally biased region" description="Low complexity" evidence="1">
    <location>
        <begin position="36"/>
        <end position="47"/>
    </location>
</feature>
<dbReference type="Proteomes" id="UP000266841">
    <property type="component" value="Unassembled WGS sequence"/>
</dbReference>
<accession>K0SRN1</accession>
<feature type="region of interest" description="Disordered" evidence="1">
    <location>
        <begin position="35"/>
        <end position="56"/>
    </location>
</feature>
<name>K0SRN1_THAOC</name>
<proteinExistence type="predicted"/>
<gene>
    <name evidence="2" type="ORF">THAOC_10810</name>
</gene>
<reference evidence="2 3" key="1">
    <citation type="journal article" date="2012" name="Genome Biol.">
        <title>Genome and low-iron response of an oceanic diatom adapted to chronic iron limitation.</title>
        <authorList>
            <person name="Lommer M."/>
            <person name="Specht M."/>
            <person name="Roy A.S."/>
            <person name="Kraemer L."/>
            <person name="Andreson R."/>
            <person name="Gutowska M.A."/>
            <person name="Wolf J."/>
            <person name="Bergner S.V."/>
            <person name="Schilhabel M.B."/>
            <person name="Klostermeier U.C."/>
            <person name="Beiko R.G."/>
            <person name="Rosenstiel P."/>
            <person name="Hippler M."/>
            <person name="Laroche J."/>
        </authorList>
    </citation>
    <scope>NUCLEOTIDE SEQUENCE [LARGE SCALE GENOMIC DNA]</scope>
    <source>
        <strain evidence="2 3">CCMP1005</strain>
    </source>
</reference>
<evidence type="ECO:0000313" key="3">
    <source>
        <dbReference type="Proteomes" id="UP000266841"/>
    </source>
</evidence>
<dbReference type="EMBL" id="AGNL01012147">
    <property type="protein sequence ID" value="EJK68055.1"/>
    <property type="molecule type" value="Genomic_DNA"/>
</dbReference>
<keyword evidence="3" id="KW-1185">Reference proteome</keyword>
<evidence type="ECO:0000313" key="2">
    <source>
        <dbReference type="EMBL" id="EJK68055.1"/>
    </source>
</evidence>
<sequence length="306" mass="34794">MLSHQQCNTGAFSFPEWAARALFLPYENKTRLAEAPFGPFGDDNGPGSEPPPRNRIGIAMAFMPSRRRSPAAPGKPSFPYFKADYISTSTTRASKQPRADAPFGRADDDNGPGSEPPPQDRIGLFMAVMPSPRRPPAAVGKPSFPYFKADYLPDDVCRPRRPTIFRHRISATRWRTKDPKAWAQTAGIRRFVPANSRRRRRIPSLSSCCRNNFGRESDHSTYVVARSGKKSPYDTQRMDTQWMDTQRMDDTTTRNGWTRNGWTRNGWTRNEWTRNGWTRNGWTRNGWTRSNCPNTNCPRSASTRSG</sequence>